<organism evidence="5 6">
    <name type="scientific">Pseudozyma antarctica (strain T-34)</name>
    <name type="common">Yeast</name>
    <name type="synonym">Candida antarctica</name>
    <dbReference type="NCBI Taxonomy" id="1151754"/>
    <lineage>
        <taxon>Eukaryota</taxon>
        <taxon>Fungi</taxon>
        <taxon>Dikarya</taxon>
        <taxon>Basidiomycota</taxon>
        <taxon>Ustilaginomycotina</taxon>
        <taxon>Ustilaginomycetes</taxon>
        <taxon>Ustilaginales</taxon>
        <taxon>Ustilaginaceae</taxon>
        <taxon>Moesziomyces</taxon>
    </lineage>
</organism>
<dbReference type="OrthoDB" id="440676at2759"/>
<evidence type="ECO:0000256" key="2">
    <source>
        <dbReference type="ARBA" id="ARBA00022618"/>
    </source>
</evidence>
<keyword evidence="5" id="KW-0808">Transferase</keyword>
<dbReference type="InterPro" id="IPR036858">
    <property type="entry name" value="Cyclin-dep_kinase_reg-sub_sf"/>
</dbReference>
<dbReference type="AlphaFoldDB" id="M9LXB9"/>
<sequence>MSKDDAKDPKEPTYEDYLERWGRIHYSDKYNDDEWEYRYVQPTLHSASLSRSRGDVLLPESYFDPAEPGVLRILAVKEWRDIGITQSVGWEHYEVHAPEPHILLFRREKDFLEKVRPPISSSLTPSYHTLTSFFSDGWG</sequence>
<keyword evidence="5" id="KW-0418">Kinase</keyword>
<proteinExistence type="inferred from homology"/>
<dbReference type="Proteomes" id="UP000011976">
    <property type="component" value="Unassembled WGS sequence"/>
</dbReference>
<keyword evidence="2 4" id="KW-0132">Cell division</keyword>
<dbReference type="EMBL" id="DF196780">
    <property type="protein sequence ID" value="GAC75204.1"/>
    <property type="molecule type" value="Genomic_DNA"/>
</dbReference>
<name>M9LXB9_PSEA3</name>
<dbReference type="GO" id="GO:0016538">
    <property type="term" value="F:cyclin-dependent protein serine/threonine kinase regulator activity"/>
    <property type="evidence" value="ECO:0007669"/>
    <property type="project" value="InterPro"/>
</dbReference>
<accession>M9LXB9</accession>
<dbReference type="SMART" id="SM01084">
    <property type="entry name" value="CKS"/>
    <property type="match status" value="1"/>
</dbReference>
<dbReference type="SUPFAM" id="SSF55637">
    <property type="entry name" value="Cell cycle regulatory proteins"/>
    <property type="match status" value="1"/>
</dbReference>
<evidence type="ECO:0000256" key="1">
    <source>
        <dbReference type="ARBA" id="ARBA00007782"/>
    </source>
</evidence>
<dbReference type="Gene3D" id="3.30.170.10">
    <property type="entry name" value="Cyclin-dependent kinase, regulatory subunit"/>
    <property type="match status" value="1"/>
</dbReference>
<protein>
    <recommendedName>
        <fullName evidence="4">Cyclin-dependent kinases regulatory subunit</fullName>
    </recommendedName>
</protein>
<dbReference type="PROSITE" id="PS00945">
    <property type="entry name" value="CKS_2"/>
    <property type="match status" value="1"/>
</dbReference>
<evidence type="ECO:0000313" key="6">
    <source>
        <dbReference type="Proteomes" id="UP000011976"/>
    </source>
</evidence>
<evidence type="ECO:0000256" key="3">
    <source>
        <dbReference type="ARBA" id="ARBA00023306"/>
    </source>
</evidence>
<keyword evidence="3 4" id="KW-0131">Cell cycle</keyword>
<dbReference type="PANTHER" id="PTHR23415">
    <property type="entry name" value="CYCLIN-DEPENDENT KINASES REGULATORY SUBUNIT/60S RIBOSOME SUBUNIT BIOGENESIS PROTEIN NIP7"/>
    <property type="match status" value="1"/>
</dbReference>
<reference evidence="6" key="1">
    <citation type="journal article" date="2013" name="Genome Announc.">
        <title>Genome sequence of the basidiomycetous yeast Pseudozyma antarctica T-34, a producer of the glycolipid biosurfactants mannosylerythritol lipids.</title>
        <authorList>
            <person name="Morita T."/>
            <person name="Koike H."/>
            <person name="Koyama Y."/>
            <person name="Hagiwara H."/>
            <person name="Ito E."/>
            <person name="Fukuoka T."/>
            <person name="Imura T."/>
            <person name="Machida M."/>
            <person name="Kitamoto D."/>
        </authorList>
    </citation>
    <scope>NUCLEOTIDE SEQUENCE [LARGE SCALE GENOMIC DNA]</scope>
    <source>
        <strain evidence="6">T-34</strain>
    </source>
</reference>
<dbReference type="STRING" id="1151754.M9LXB9"/>
<evidence type="ECO:0000256" key="4">
    <source>
        <dbReference type="RuleBase" id="RU311113"/>
    </source>
</evidence>
<dbReference type="Pfam" id="PF01111">
    <property type="entry name" value="CKS"/>
    <property type="match status" value="1"/>
</dbReference>
<comment type="function">
    <text evidence="4">Binds to the catalytic subunit of the cyclin dependent kinases and is essential for their biological function.</text>
</comment>
<evidence type="ECO:0000313" key="5">
    <source>
        <dbReference type="EMBL" id="GAC75204.1"/>
    </source>
</evidence>
<dbReference type="GO" id="GO:0016301">
    <property type="term" value="F:kinase activity"/>
    <property type="evidence" value="ECO:0007669"/>
    <property type="project" value="UniProtKB-KW"/>
</dbReference>
<dbReference type="GO" id="GO:0051301">
    <property type="term" value="P:cell division"/>
    <property type="evidence" value="ECO:0007669"/>
    <property type="project" value="UniProtKB-UniRule"/>
</dbReference>
<comment type="similarity">
    <text evidence="1 4">Belongs to the CKS family.</text>
</comment>
<dbReference type="InterPro" id="IPR000789">
    <property type="entry name" value="Cyclin-dep_kinase_reg-sub"/>
</dbReference>
<gene>
    <name evidence="5" type="ORF">PANT_14c00094</name>
</gene>